<dbReference type="STRING" id="1033810.HLPCO_002765"/>
<evidence type="ECO:0000256" key="2">
    <source>
        <dbReference type="ARBA" id="ARBA00023002"/>
    </source>
</evidence>
<evidence type="ECO:0000256" key="1">
    <source>
        <dbReference type="ARBA" id="ARBA00006484"/>
    </source>
</evidence>
<keyword evidence="2 4" id="KW-0560">Oxidoreductase</keyword>
<dbReference type="PANTHER" id="PTHR48107:SF16">
    <property type="entry name" value="NADPH-DEPENDENT ALDEHYDE REDUCTASE 1, CHLOROPLASTIC"/>
    <property type="match status" value="1"/>
</dbReference>
<dbReference type="Gene3D" id="3.40.50.720">
    <property type="entry name" value="NAD(P)-binding Rossmann-like Domain"/>
    <property type="match status" value="1"/>
</dbReference>
<keyword evidence="5" id="KW-1185">Reference proteome</keyword>
<organism evidence="4 5">
    <name type="scientific">Haloplasma contractile SSD-17B</name>
    <dbReference type="NCBI Taxonomy" id="1033810"/>
    <lineage>
        <taxon>Bacteria</taxon>
        <taxon>Bacillati</taxon>
        <taxon>Mycoplasmatota</taxon>
        <taxon>Mollicutes</taxon>
        <taxon>Haloplasmatales</taxon>
        <taxon>Haloplasmataceae</taxon>
        <taxon>Haloplasma</taxon>
    </lineage>
</organism>
<comment type="caution">
    <text evidence="4">The sequence shown here is derived from an EMBL/GenBank/DDBJ whole genome shotgun (WGS) entry which is preliminary data.</text>
</comment>
<accession>U2E8H5</accession>
<dbReference type="InterPro" id="IPR002347">
    <property type="entry name" value="SDR_fam"/>
</dbReference>
<dbReference type="NCBIfam" id="NF005214">
    <property type="entry name" value="PRK06701.1"/>
    <property type="match status" value="1"/>
</dbReference>
<dbReference type="PRINTS" id="PR00080">
    <property type="entry name" value="SDRFAMILY"/>
</dbReference>
<dbReference type="AlphaFoldDB" id="U2E8H5"/>
<dbReference type="CDD" id="cd05355">
    <property type="entry name" value="SDR_c1"/>
    <property type="match status" value="1"/>
</dbReference>
<feature type="region of interest" description="Disordered" evidence="3">
    <location>
        <begin position="1"/>
        <end position="26"/>
    </location>
</feature>
<proteinExistence type="inferred from homology"/>
<dbReference type="GO" id="GO:0016853">
    <property type="term" value="F:isomerase activity"/>
    <property type="evidence" value="ECO:0007669"/>
    <property type="project" value="UniProtKB-KW"/>
</dbReference>
<dbReference type="NCBIfam" id="NF005559">
    <property type="entry name" value="PRK07231.1"/>
    <property type="match status" value="1"/>
</dbReference>
<evidence type="ECO:0000313" key="4">
    <source>
        <dbReference type="EMBL" id="ERJ11196.1"/>
    </source>
</evidence>
<reference evidence="4 5" key="2">
    <citation type="journal article" date="2013" name="PLoS ONE">
        <title>INDIGO - INtegrated Data Warehouse of MIcrobial GenOmes with Examples from the Red Sea Extremophiles.</title>
        <authorList>
            <person name="Alam I."/>
            <person name="Antunes A."/>
            <person name="Kamau A.A."/>
            <person name="Ba Alawi W."/>
            <person name="Kalkatawi M."/>
            <person name="Stingl U."/>
            <person name="Bajic V.B."/>
        </authorList>
    </citation>
    <scope>NUCLEOTIDE SEQUENCE [LARGE SCALE GENOMIC DNA]</scope>
    <source>
        <strain evidence="4 5">SSD-17B</strain>
    </source>
</reference>
<dbReference type="SUPFAM" id="SSF51735">
    <property type="entry name" value="NAD(P)-binding Rossmann-fold domains"/>
    <property type="match status" value="1"/>
</dbReference>
<dbReference type="eggNOG" id="COG1028">
    <property type="taxonomic scope" value="Bacteria"/>
</dbReference>
<reference evidence="4 5" key="1">
    <citation type="journal article" date="2011" name="J. Bacteriol.">
        <title>Genome sequence of Haloplasma contractile, an unusual contractile bacterium from a deep-sea anoxic brine lake.</title>
        <authorList>
            <person name="Antunes A."/>
            <person name="Alam I."/>
            <person name="El Dorry H."/>
            <person name="Siam R."/>
            <person name="Robertson A."/>
            <person name="Bajic V.B."/>
            <person name="Stingl U."/>
        </authorList>
    </citation>
    <scope>NUCLEOTIDE SEQUENCE [LARGE SCALE GENOMIC DNA]</scope>
    <source>
        <strain evidence="4 5">SSD-17B</strain>
    </source>
</reference>
<dbReference type="PANTHER" id="PTHR48107">
    <property type="entry name" value="NADPH-DEPENDENT ALDEHYDE REDUCTASE-LIKE PROTEIN, CHLOROPLASTIC-RELATED"/>
    <property type="match status" value="1"/>
</dbReference>
<protein>
    <submittedName>
        <fullName evidence="4">1-deoxy-D-xylulose-5-phosphate reductoisomerase protein</fullName>
        <ecNumber evidence="4">1.1.1.267</ecNumber>
    </submittedName>
</protein>
<dbReference type="EMBL" id="AFNU02000014">
    <property type="protein sequence ID" value="ERJ11196.1"/>
    <property type="molecule type" value="Genomic_DNA"/>
</dbReference>
<dbReference type="OrthoDB" id="9809287at2"/>
<feature type="compositionally biased region" description="Low complexity" evidence="3">
    <location>
        <begin position="1"/>
        <end position="12"/>
    </location>
</feature>
<dbReference type="EC" id="1.1.1.267" evidence="4"/>
<dbReference type="PROSITE" id="PS00061">
    <property type="entry name" value="ADH_SHORT"/>
    <property type="match status" value="1"/>
</dbReference>
<evidence type="ECO:0000313" key="5">
    <source>
        <dbReference type="Proteomes" id="UP000005707"/>
    </source>
</evidence>
<sequence length="307" mass="33002">MANNQQQNQNNNGSKQTGYPDSNFFINIPKQHQTTHPGLETDMNPKPIFDHPLYNKQSGRLQDKVAIITGGDSGIGRAVSLAYAKDGAKVVIVYYNEDQDANDTKAAIEQAGSQCHLIKGDISDENFCNTVIQETVTTFGGLNILVNNSAVQFPKNSLTEITSEQLNRTFAVNIFSMFYLSKAALPHLSAGDSIINTSSITAYQGHETLLDYSATKGAITTFTRSLSKSLAPKAIRVNSVAPGPIWTPLIPSSFDPQKTSQFGSSTPLGRPGQPVELGAAYVFLASDDASYITGQTIHINGGEVING</sequence>
<dbReference type="InterPro" id="IPR036291">
    <property type="entry name" value="NAD(P)-bd_dom_sf"/>
</dbReference>
<dbReference type="Pfam" id="PF13561">
    <property type="entry name" value="adh_short_C2"/>
    <property type="match status" value="1"/>
</dbReference>
<dbReference type="InParanoid" id="U2E8H5"/>
<dbReference type="Proteomes" id="UP000005707">
    <property type="component" value="Unassembled WGS sequence"/>
</dbReference>
<evidence type="ECO:0000256" key="3">
    <source>
        <dbReference type="SAM" id="MobiDB-lite"/>
    </source>
</evidence>
<dbReference type="PRINTS" id="PR00081">
    <property type="entry name" value="GDHRDH"/>
</dbReference>
<dbReference type="GO" id="GO:0030604">
    <property type="term" value="F:1-deoxy-D-xylulose-5-phosphate reductoisomerase activity"/>
    <property type="evidence" value="ECO:0007669"/>
    <property type="project" value="UniProtKB-EC"/>
</dbReference>
<dbReference type="InterPro" id="IPR020904">
    <property type="entry name" value="Sc_DH/Rdtase_CS"/>
</dbReference>
<gene>
    <name evidence="4" type="ORF">HLPCO_002765</name>
</gene>
<dbReference type="FunFam" id="3.40.50.720:FF:000084">
    <property type="entry name" value="Short-chain dehydrogenase reductase"/>
    <property type="match status" value="1"/>
</dbReference>
<name>U2E8H5_9MOLU</name>
<dbReference type="RefSeq" id="WP_008824617.1">
    <property type="nucleotide sequence ID" value="NZ_AFNU02000014.1"/>
</dbReference>
<comment type="similarity">
    <text evidence="1">Belongs to the short-chain dehydrogenases/reductases (SDR) family.</text>
</comment>